<dbReference type="AlphaFoldDB" id="E4ZXM9"/>
<dbReference type="EMBL" id="FP929128">
    <property type="protein sequence ID" value="CBX96124.1"/>
    <property type="molecule type" value="Genomic_DNA"/>
</dbReference>
<dbReference type="VEuPathDB" id="FungiDB:LEMA_P110430.1"/>
<dbReference type="Proteomes" id="UP000002668">
    <property type="component" value="Genome"/>
</dbReference>
<reference evidence="3" key="1">
    <citation type="journal article" date="2011" name="Nat. Commun.">
        <title>Effector diversification within compartments of the Leptosphaeria maculans genome affected by Repeat-Induced Point mutations.</title>
        <authorList>
            <person name="Rouxel T."/>
            <person name="Grandaubert J."/>
            <person name="Hane J.K."/>
            <person name="Hoede C."/>
            <person name="van de Wouw A.P."/>
            <person name="Couloux A."/>
            <person name="Dominguez V."/>
            <person name="Anthouard V."/>
            <person name="Bally P."/>
            <person name="Bourras S."/>
            <person name="Cozijnsen A.J."/>
            <person name="Ciuffetti L.M."/>
            <person name="Degrave A."/>
            <person name="Dilmaghani A."/>
            <person name="Duret L."/>
            <person name="Fudal I."/>
            <person name="Goodwin S.B."/>
            <person name="Gout L."/>
            <person name="Glaser N."/>
            <person name="Linglin J."/>
            <person name="Kema G.H.J."/>
            <person name="Lapalu N."/>
            <person name="Lawrence C.B."/>
            <person name="May K."/>
            <person name="Meyer M."/>
            <person name="Ollivier B."/>
            <person name="Poulain J."/>
            <person name="Schoch C.L."/>
            <person name="Simon A."/>
            <person name="Spatafora J.W."/>
            <person name="Stachowiak A."/>
            <person name="Turgeon B.G."/>
            <person name="Tyler B.M."/>
            <person name="Vincent D."/>
            <person name="Weissenbach J."/>
            <person name="Amselem J."/>
            <person name="Quesneville H."/>
            <person name="Oliver R.P."/>
            <person name="Wincker P."/>
            <person name="Balesdent M.-H."/>
            <person name="Howlett B.J."/>
        </authorList>
    </citation>
    <scope>NUCLEOTIDE SEQUENCE [LARGE SCALE GENOMIC DNA]</scope>
    <source>
        <strain evidence="3">JN3 / isolate v23.1.3 / race Av1-4-5-6-7-8</strain>
    </source>
</reference>
<name>E4ZXM9_LEPMJ</name>
<proteinExistence type="predicted"/>
<keyword evidence="1" id="KW-1133">Transmembrane helix</keyword>
<accession>E4ZXM9</accession>
<protein>
    <submittedName>
        <fullName evidence="2">Predicted protein</fullName>
    </submittedName>
</protein>
<keyword evidence="1" id="KW-0472">Membrane</keyword>
<evidence type="ECO:0000313" key="3">
    <source>
        <dbReference type="Proteomes" id="UP000002668"/>
    </source>
</evidence>
<dbReference type="InParanoid" id="E4ZXM9"/>
<keyword evidence="3" id="KW-1185">Reference proteome</keyword>
<evidence type="ECO:0000313" key="2">
    <source>
        <dbReference type="EMBL" id="CBX96124.1"/>
    </source>
</evidence>
<organism evidence="3">
    <name type="scientific">Leptosphaeria maculans (strain JN3 / isolate v23.1.3 / race Av1-4-5-6-7-8)</name>
    <name type="common">Blackleg fungus</name>
    <name type="synonym">Phoma lingam</name>
    <dbReference type="NCBI Taxonomy" id="985895"/>
    <lineage>
        <taxon>Eukaryota</taxon>
        <taxon>Fungi</taxon>
        <taxon>Dikarya</taxon>
        <taxon>Ascomycota</taxon>
        <taxon>Pezizomycotina</taxon>
        <taxon>Dothideomycetes</taxon>
        <taxon>Pleosporomycetidae</taxon>
        <taxon>Pleosporales</taxon>
        <taxon>Pleosporineae</taxon>
        <taxon>Leptosphaeriaceae</taxon>
        <taxon>Plenodomus</taxon>
        <taxon>Plenodomus lingam/Leptosphaeria maculans species complex</taxon>
    </lineage>
</organism>
<dbReference type="HOGENOM" id="CLU_3032811_0_0_1"/>
<feature type="transmembrane region" description="Helical" evidence="1">
    <location>
        <begin position="6"/>
        <end position="24"/>
    </location>
</feature>
<keyword evidence="1" id="KW-0812">Transmembrane</keyword>
<evidence type="ECO:0000256" key="1">
    <source>
        <dbReference type="SAM" id="Phobius"/>
    </source>
</evidence>
<feature type="transmembrane region" description="Helical" evidence="1">
    <location>
        <begin position="36"/>
        <end position="54"/>
    </location>
</feature>
<sequence>MSVVWASVVQGACVWILGLFLYFHQWRLASMQRRGDGQHGLLGLCFLCCLFLIML</sequence>
<gene>
    <name evidence="2" type="ORF">LEMA_P110430.1</name>
</gene>